<gene>
    <name evidence="2" type="ORF">AA0113_g11883</name>
</gene>
<accession>A0A4Q4Q1A1</accession>
<dbReference type="EMBL" id="PEJP01000079">
    <property type="protein sequence ID" value="RYO31179.1"/>
    <property type="molecule type" value="Genomic_DNA"/>
</dbReference>
<feature type="chain" id="PRO_5020470159" evidence="1">
    <location>
        <begin position="26"/>
        <end position="119"/>
    </location>
</feature>
<name>A0A4Q4Q1A1_9PLEO</name>
<evidence type="ECO:0000313" key="2">
    <source>
        <dbReference type="EMBL" id="RYO31179.1"/>
    </source>
</evidence>
<proteinExistence type="predicted"/>
<evidence type="ECO:0000313" key="3">
    <source>
        <dbReference type="Proteomes" id="UP000293823"/>
    </source>
</evidence>
<protein>
    <submittedName>
        <fullName evidence="2">Uncharacterized protein</fullName>
    </submittedName>
</protein>
<feature type="signal peptide" evidence="1">
    <location>
        <begin position="1"/>
        <end position="25"/>
    </location>
</feature>
<keyword evidence="1" id="KW-0732">Signal</keyword>
<dbReference type="AlphaFoldDB" id="A0A4Q4Q1A1"/>
<evidence type="ECO:0000256" key="1">
    <source>
        <dbReference type="SAM" id="SignalP"/>
    </source>
</evidence>
<comment type="caution">
    <text evidence="2">The sequence shown here is derived from an EMBL/GenBank/DDBJ whole genome shotgun (WGS) entry which is preliminary data.</text>
</comment>
<organism evidence="2 3">
    <name type="scientific">Alternaria arborescens</name>
    <dbReference type="NCBI Taxonomy" id="156630"/>
    <lineage>
        <taxon>Eukaryota</taxon>
        <taxon>Fungi</taxon>
        <taxon>Dikarya</taxon>
        <taxon>Ascomycota</taxon>
        <taxon>Pezizomycotina</taxon>
        <taxon>Dothideomycetes</taxon>
        <taxon>Pleosporomycetidae</taxon>
        <taxon>Pleosporales</taxon>
        <taxon>Pleosporineae</taxon>
        <taxon>Pleosporaceae</taxon>
        <taxon>Alternaria</taxon>
        <taxon>Alternaria sect. Alternaria</taxon>
    </lineage>
</organism>
<keyword evidence="3" id="KW-1185">Reference proteome</keyword>
<dbReference type="OrthoDB" id="3694510at2759"/>
<sequence length="119" mass="12368">MKSTTLLATTLSALVASVPVHVSSSLLPLPSTPVFGSGMMLDNMPLDNNLPGGGIGSLSPKAIHDKRALVKEVSDTLDSSTYYDAAAEKEAEELALVLDAASENVAEIEGADDDVKVNR</sequence>
<reference evidence="3" key="1">
    <citation type="journal article" date="2019" name="bioRxiv">
        <title>Genomics, evolutionary history and diagnostics of the Alternaria alternata species group including apple and Asian pear pathotypes.</title>
        <authorList>
            <person name="Armitage A.D."/>
            <person name="Cockerton H.M."/>
            <person name="Sreenivasaprasad S."/>
            <person name="Woodhall J.W."/>
            <person name="Lane C.R."/>
            <person name="Harrison R.J."/>
            <person name="Clarkson J.P."/>
        </authorList>
    </citation>
    <scope>NUCLEOTIDE SEQUENCE [LARGE SCALE GENOMIC DNA]</scope>
    <source>
        <strain evidence="3">RGR 97.0016</strain>
    </source>
</reference>
<dbReference type="Proteomes" id="UP000293823">
    <property type="component" value="Unassembled WGS sequence"/>
</dbReference>